<keyword evidence="3" id="KW-1133">Transmembrane helix</keyword>
<reference evidence="5" key="1">
    <citation type="journal article" date="2013" name="Science">
        <title>Comparative analysis of bat genomes provides insight into the evolution of flight and immunity.</title>
        <authorList>
            <person name="Zhang G."/>
            <person name="Cowled C."/>
            <person name="Shi Z."/>
            <person name="Huang Z."/>
            <person name="Bishop-Lilly K.A."/>
            <person name="Fang X."/>
            <person name="Wynne J.W."/>
            <person name="Xiong Z."/>
            <person name="Baker M.L."/>
            <person name="Zhao W."/>
            <person name="Tachedjian M."/>
            <person name="Zhu Y."/>
            <person name="Zhou P."/>
            <person name="Jiang X."/>
            <person name="Ng J."/>
            <person name="Yang L."/>
            <person name="Wu L."/>
            <person name="Xiao J."/>
            <person name="Feng Y."/>
            <person name="Chen Y."/>
            <person name="Sun X."/>
            <person name="Zhang Y."/>
            <person name="Marsh G.A."/>
            <person name="Crameri G."/>
            <person name="Broder C.C."/>
            <person name="Frey K.G."/>
            <person name="Wang L.F."/>
            <person name="Wang J."/>
        </authorList>
    </citation>
    <scope>NUCLEOTIDE SEQUENCE [LARGE SCALE GENOMIC DNA]</scope>
</reference>
<feature type="transmembrane region" description="Helical" evidence="3">
    <location>
        <begin position="132"/>
        <end position="151"/>
    </location>
</feature>
<evidence type="ECO:0000256" key="3">
    <source>
        <dbReference type="SAM" id="Phobius"/>
    </source>
</evidence>
<organism evidence="4 5">
    <name type="scientific">Myotis davidii</name>
    <name type="common">David's myotis</name>
    <dbReference type="NCBI Taxonomy" id="225400"/>
    <lineage>
        <taxon>Eukaryota</taxon>
        <taxon>Metazoa</taxon>
        <taxon>Chordata</taxon>
        <taxon>Craniata</taxon>
        <taxon>Vertebrata</taxon>
        <taxon>Euteleostomi</taxon>
        <taxon>Mammalia</taxon>
        <taxon>Eutheria</taxon>
        <taxon>Laurasiatheria</taxon>
        <taxon>Chiroptera</taxon>
        <taxon>Yangochiroptera</taxon>
        <taxon>Vespertilionidae</taxon>
        <taxon>Myotis</taxon>
    </lineage>
</organism>
<evidence type="ECO:0000256" key="2">
    <source>
        <dbReference type="SAM" id="MobiDB-lite"/>
    </source>
</evidence>
<gene>
    <name evidence="4" type="ORF">MDA_GLEAN10002989</name>
</gene>
<dbReference type="InterPro" id="IPR024886">
    <property type="entry name" value="BST2"/>
</dbReference>
<evidence type="ECO:0000313" key="4">
    <source>
        <dbReference type="EMBL" id="ELK23752.1"/>
    </source>
</evidence>
<name>L5LC25_MYODS</name>
<keyword evidence="3" id="KW-0812">Transmembrane</keyword>
<feature type="compositionally biased region" description="Polar residues" evidence="2">
    <location>
        <begin position="34"/>
        <end position="44"/>
    </location>
</feature>
<accession>L5LC25</accession>
<dbReference type="AlphaFoldDB" id="L5LC25"/>
<dbReference type="Pfam" id="PF16716">
    <property type="entry name" value="BST2"/>
    <property type="match status" value="1"/>
</dbReference>
<keyword evidence="3" id="KW-0472">Membrane</keyword>
<feature type="coiled-coil region" evidence="1">
    <location>
        <begin position="67"/>
        <end position="122"/>
    </location>
</feature>
<feature type="region of interest" description="Disordered" evidence="2">
    <location>
        <begin position="16"/>
        <end position="44"/>
    </location>
</feature>
<dbReference type="Gene3D" id="1.20.5.1700">
    <property type="match status" value="1"/>
</dbReference>
<sequence length="157" mass="17486">MTILEARYMKFVHGTWRGGQGPGTAAKPTRDKNPSLQHPYSSRASQETLKISLKEEKAVGLRQQELVQKLQEEIKTLNQWLQNKSSELEGKSADLEKKSTDLQEVYTELEKLRKENEALVSAKGPPDSGICLILYGAAVLLSLLALLVCCLRTCACR</sequence>
<evidence type="ECO:0000256" key="1">
    <source>
        <dbReference type="SAM" id="Coils"/>
    </source>
</evidence>
<keyword evidence="5" id="KW-1185">Reference proteome</keyword>
<dbReference type="Proteomes" id="UP000010556">
    <property type="component" value="Unassembled WGS sequence"/>
</dbReference>
<dbReference type="GO" id="GO:0051607">
    <property type="term" value="P:defense response to virus"/>
    <property type="evidence" value="ECO:0007669"/>
    <property type="project" value="InterPro"/>
</dbReference>
<protein>
    <submittedName>
        <fullName evidence="4">Uncharacterized protein</fullName>
    </submittedName>
</protein>
<evidence type="ECO:0000313" key="5">
    <source>
        <dbReference type="Proteomes" id="UP000010556"/>
    </source>
</evidence>
<keyword evidence="1" id="KW-0175">Coiled coil</keyword>
<proteinExistence type="predicted"/>
<dbReference type="EMBL" id="KB113182">
    <property type="protein sequence ID" value="ELK23752.1"/>
    <property type="molecule type" value="Genomic_DNA"/>
</dbReference>